<gene>
    <name evidence="3" type="ORF">DEA37_0007626</name>
</gene>
<keyword evidence="1" id="KW-0812">Transmembrane</keyword>
<evidence type="ECO:0000313" key="4">
    <source>
        <dbReference type="Proteomes" id="UP000324629"/>
    </source>
</evidence>
<accession>A0A5J4N7G9</accession>
<evidence type="ECO:0000313" key="3">
    <source>
        <dbReference type="EMBL" id="KAA3671495.1"/>
    </source>
</evidence>
<evidence type="ECO:0000256" key="2">
    <source>
        <dbReference type="SAM" id="SignalP"/>
    </source>
</evidence>
<feature type="transmembrane region" description="Helical" evidence="1">
    <location>
        <begin position="264"/>
        <end position="285"/>
    </location>
</feature>
<name>A0A5J4N7G9_9TREM</name>
<organism evidence="3 4">
    <name type="scientific">Paragonimus westermani</name>
    <dbReference type="NCBI Taxonomy" id="34504"/>
    <lineage>
        <taxon>Eukaryota</taxon>
        <taxon>Metazoa</taxon>
        <taxon>Spiralia</taxon>
        <taxon>Lophotrochozoa</taxon>
        <taxon>Platyhelminthes</taxon>
        <taxon>Trematoda</taxon>
        <taxon>Digenea</taxon>
        <taxon>Plagiorchiida</taxon>
        <taxon>Troglotremata</taxon>
        <taxon>Troglotrematidae</taxon>
        <taxon>Paragonimus</taxon>
    </lineage>
</organism>
<dbReference type="EMBL" id="QNGE01006325">
    <property type="protein sequence ID" value="KAA3671495.1"/>
    <property type="molecule type" value="Genomic_DNA"/>
</dbReference>
<keyword evidence="1" id="KW-0472">Membrane</keyword>
<reference evidence="3 4" key="1">
    <citation type="journal article" date="2019" name="Gigascience">
        <title>Whole-genome sequence of the oriental lung fluke Paragonimus westermani.</title>
        <authorList>
            <person name="Oey H."/>
            <person name="Zakrzewski M."/>
            <person name="Narain K."/>
            <person name="Devi K.R."/>
            <person name="Agatsuma T."/>
            <person name="Nawaratna S."/>
            <person name="Gobert G.N."/>
            <person name="Jones M.K."/>
            <person name="Ragan M.A."/>
            <person name="McManus D.P."/>
            <person name="Krause L."/>
        </authorList>
    </citation>
    <scope>NUCLEOTIDE SEQUENCE [LARGE SCALE GENOMIC DNA]</scope>
    <source>
        <strain evidence="3 4">IND2009</strain>
    </source>
</reference>
<dbReference type="Proteomes" id="UP000324629">
    <property type="component" value="Unassembled WGS sequence"/>
</dbReference>
<evidence type="ECO:0000256" key="1">
    <source>
        <dbReference type="SAM" id="Phobius"/>
    </source>
</evidence>
<feature type="chain" id="PRO_5023826593" evidence="2">
    <location>
        <begin position="24"/>
        <end position="339"/>
    </location>
</feature>
<keyword evidence="1" id="KW-1133">Transmembrane helix</keyword>
<keyword evidence="2" id="KW-0732">Signal</keyword>
<keyword evidence="4" id="KW-1185">Reference proteome</keyword>
<comment type="caution">
    <text evidence="3">The sequence shown here is derived from an EMBL/GenBank/DDBJ whole genome shotgun (WGS) entry which is preliminary data.</text>
</comment>
<proteinExistence type="predicted"/>
<dbReference type="AlphaFoldDB" id="A0A5J4N7G9"/>
<sequence length="339" mass="38894">MQSFTQLLSLYCVLLMQCDLKKTLVNVQVVPVKVSLGTIFDPDTKRLIRKCFTCTLPMFYRFCFMKKNLLRSKSLLSSGDTFMHAGRNLERQLTTLPEIDSKFFMDEYVYLELIALMTLMEATKVYEDYGGKLKDDKEATEISQTFEILKQGTSSIQGRSCASFLFWSLPAVNSRVETADYYSLAEHLQGDSNNVLPDNTAASALGITCTLMNRSIKFFELKIYSDRKACYEAAEVHYTLADRLLCVPEMLLEQLLLFPVKAGLAYFLTLPVFFTIQLLLTYTTFENHFLTRLDVSPVERKISLTNNRLDKYIYQGRKRASIEEVNGYREKDNCNVTGE</sequence>
<feature type="signal peptide" evidence="2">
    <location>
        <begin position="1"/>
        <end position="23"/>
    </location>
</feature>
<protein>
    <submittedName>
        <fullName evidence="3">Uncharacterized protein</fullName>
    </submittedName>
</protein>